<feature type="transmembrane region" description="Helical" evidence="2">
    <location>
        <begin position="15"/>
        <end position="35"/>
    </location>
</feature>
<dbReference type="Pfam" id="PF11938">
    <property type="entry name" value="DUF3456"/>
    <property type="match status" value="1"/>
</dbReference>
<evidence type="ECO:0000256" key="2">
    <source>
        <dbReference type="SAM" id="Phobius"/>
    </source>
</evidence>
<sequence length="328" mass="36091">MQSDPRGSLRSPHSFHLLAVLVPLVVAIPLFGAAATVGDPLFRVHDSSYAFLDCSACIAFAGHLGRRMNESLRYKGRGAARFLAKSLRNNNESRTGSADYATSELRTAEVLEKICNNSLFDDYSLQFRADLRIRVYGTDDTDYPAAQYYSKQDADALKDVRRKAVHLFCTRVMDEEEDAVSDIVREVVLLSELELRLCGGTIESSNATFPPASIEKAVTAVCAGVEPSLQEEVGRLERYEKWHRSMTAGAVRDDMIGADGVESVVVRGIQYTNEDPLRFTLLRRSKGESGRKSDDKSSAKRELPDDGPNPDGSRENTGSEASGMTPDL</sequence>
<organism evidence="4">
    <name type="scientific">Trypanosoma congolense (strain IL3000)</name>
    <dbReference type="NCBI Taxonomy" id="1068625"/>
    <lineage>
        <taxon>Eukaryota</taxon>
        <taxon>Discoba</taxon>
        <taxon>Euglenozoa</taxon>
        <taxon>Kinetoplastea</taxon>
        <taxon>Metakinetoplastina</taxon>
        <taxon>Trypanosomatida</taxon>
        <taxon>Trypanosomatidae</taxon>
        <taxon>Trypanosoma</taxon>
        <taxon>Nannomonas</taxon>
    </lineage>
</organism>
<keyword evidence="2" id="KW-0812">Transmembrane</keyword>
<gene>
    <name evidence="4" type="ORF">TCIL3000_11_15360</name>
</gene>
<dbReference type="EMBL" id="HE575324">
    <property type="protein sequence ID" value="CCC96019.1"/>
    <property type="molecule type" value="Genomic_DNA"/>
</dbReference>
<dbReference type="InterPro" id="IPR021852">
    <property type="entry name" value="DUF3456"/>
</dbReference>
<evidence type="ECO:0000313" key="4">
    <source>
        <dbReference type="EMBL" id="CCC96019.1"/>
    </source>
</evidence>
<proteinExistence type="predicted"/>
<feature type="region of interest" description="Disordered" evidence="1">
    <location>
        <begin position="282"/>
        <end position="328"/>
    </location>
</feature>
<keyword evidence="2" id="KW-0472">Membrane</keyword>
<dbReference type="AlphaFoldDB" id="G0V2Z6"/>
<accession>G0V2Z6</accession>
<reference evidence="4" key="1">
    <citation type="journal article" date="2012" name="Proc. Natl. Acad. Sci. U.S.A.">
        <title>Antigenic diversity is generated by distinct evolutionary mechanisms in African trypanosome species.</title>
        <authorList>
            <person name="Jackson A.P."/>
            <person name="Berry A."/>
            <person name="Aslett M."/>
            <person name="Allison H.C."/>
            <person name="Burton P."/>
            <person name="Vavrova-Anderson J."/>
            <person name="Brown R."/>
            <person name="Browne H."/>
            <person name="Corton N."/>
            <person name="Hauser H."/>
            <person name="Gamble J."/>
            <person name="Gilderthorp R."/>
            <person name="Marcello L."/>
            <person name="McQuillan J."/>
            <person name="Otto T.D."/>
            <person name="Quail M.A."/>
            <person name="Sanders M.J."/>
            <person name="van Tonder A."/>
            <person name="Ginger M.L."/>
            <person name="Field M.C."/>
            <person name="Barry J.D."/>
            <person name="Hertz-Fowler C."/>
            <person name="Berriman M."/>
        </authorList>
    </citation>
    <scope>NUCLEOTIDE SEQUENCE</scope>
    <source>
        <strain evidence="4">IL3000</strain>
    </source>
</reference>
<evidence type="ECO:0000256" key="1">
    <source>
        <dbReference type="SAM" id="MobiDB-lite"/>
    </source>
</evidence>
<protein>
    <submittedName>
        <fullName evidence="4">Uncharacterized protein TCIL3000_11_15360</fullName>
    </submittedName>
</protein>
<feature type="compositionally biased region" description="Basic and acidic residues" evidence="1">
    <location>
        <begin position="285"/>
        <end position="304"/>
    </location>
</feature>
<name>G0V2Z6_TRYCI</name>
<evidence type="ECO:0000259" key="3">
    <source>
        <dbReference type="Pfam" id="PF11938"/>
    </source>
</evidence>
<feature type="domain" description="DUF3456" evidence="3">
    <location>
        <begin position="53"/>
        <end position="199"/>
    </location>
</feature>
<keyword evidence="2" id="KW-1133">Transmembrane helix</keyword>
<dbReference type="VEuPathDB" id="TriTrypDB:TcIL3000.11.15360"/>